<feature type="transmembrane region" description="Helical" evidence="10">
    <location>
        <begin position="853"/>
        <end position="872"/>
    </location>
</feature>
<protein>
    <submittedName>
        <fullName evidence="11">Uncharacterized protein</fullName>
    </submittedName>
</protein>
<proteinExistence type="predicted"/>
<evidence type="ECO:0000256" key="7">
    <source>
        <dbReference type="PROSITE-ProRule" id="PRU00023"/>
    </source>
</evidence>
<evidence type="ECO:0000256" key="10">
    <source>
        <dbReference type="SAM" id="Phobius"/>
    </source>
</evidence>
<feature type="region of interest" description="Disordered" evidence="9">
    <location>
        <begin position="769"/>
        <end position="796"/>
    </location>
</feature>
<evidence type="ECO:0000256" key="2">
    <source>
        <dbReference type="ARBA" id="ARBA00022692"/>
    </source>
</evidence>
<reference evidence="11 12" key="1">
    <citation type="submission" date="2024-02" db="EMBL/GenBank/DDBJ databases">
        <title>Discinaceae phylogenomics.</title>
        <authorList>
            <person name="Dirks A.C."/>
            <person name="James T.Y."/>
        </authorList>
    </citation>
    <scope>NUCLEOTIDE SEQUENCE [LARGE SCALE GENOMIC DNA]</scope>
    <source>
        <strain evidence="11 12">ACD0624</strain>
    </source>
</reference>
<keyword evidence="12" id="KW-1185">Reference proteome</keyword>
<dbReference type="SUPFAM" id="SSF48403">
    <property type="entry name" value="Ankyrin repeat"/>
    <property type="match status" value="2"/>
</dbReference>
<comment type="subcellular location">
    <subcellularLocation>
        <location evidence="1">Membrane</location>
        <topology evidence="1">Multi-pass membrane protein</topology>
    </subcellularLocation>
</comment>
<keyword evidence="3" id="KW-0677">Repeat</keyword>
<keyword evidence="4 10" id="KW-1133">Transmembrane helix</keyword>
<evidence type="ECO:0000256" key="9">
    <source>
        <dbReference type="SAM" id="MobiDB-lite"/>
    </source>
</evidence>
<keyword evidence="6 10" id="KW-0472">Membrane</keyword>
<name>A0ABR3GW94_9PEZI</name>
<keyword evidence="2 10" id="KW-0812">Transmembrane</keyword>
<feature type="compositionally biased region" description="Basic and acidic residues" evidence="9">
    <location>
        <begin position="31"/>
        <end position="43"/>
    </location>
</feature>
<dbReference type="Gene3D" id="1.20.58.340">
    <property type="entry name" value="Magnesium transport protein CorA, transmembrane region"/>
    <property type="match status" value="1"/>
</dbReference>
<dbReference type="InterPro" id="IPR002110">
    <property type="entry name" value="Ankyrin_rpt"/>
</dbReference>
<feature type="region of interest" description="Disordered" evidence="9">
    <location>
        <begin position="1"/>
        <end position="43"/>
    </location>
</feature>
<sequence length="954" mass="105713">MSEKNRLCSRSAETPRNHRSPRQSITVSASELRDDLSGQGYESKESQTIRVFEAAKIGDDAVVRELLGVGVNVNSTDSSGRTILQAAAECGHEEVVKMLIEAQANIDTLSSIHSGRTALQGAAGNGHQGIVRVLLDAGADVDASPSESVGRTALQAAAEYGHEEVVQMLLRAGADIEAPPSEFDGRTALQAAAGAGNEKVVKVLLDAGAKVDAPPSAFYGRTALQAAAGAGHEQVVSMLLGYQPHVNALPSRTYGRTALQAAAENGHENVVNMLLKAGAITDGPIAEVSGKTALQAAAGNGHERIVKLILEAEATMDISQSETWGAEVLEAAVGAGHERVVKVLLDSGISINTRNLLGRTCLFASGIRGRILKELLNSGAYIDAQDYDGLTPLHWAAETGSADFLVSLLEAGADMGIEDNRARRPLHIALERHHEDLVKLLLERGDNIWGSRVEGWRMVLEAGEDDIVMISENEHRITALDTACIADVAVGVEFDELLQVRQFYSAFGLDDEIASQLINPWNYMSKYLVITPDRKLLPPGAEIQWIWAIVNPKKDNLQGQKFGTGVPNIGHMTTTARTKALLICYVAFDFFVHKPMDRSDPVTMAAAAATGIPFGTSIEKTQISWVMRKPESDDQRSMFRSMNFRSSFEYGWIPDHGLGFFTLFIQDLARKWREIFRKAEEHLKEARENLLLKEEKHTSIISTLLRDAQQWSDFRSLLKLHVRKAKDLVGEFQEKRILYEEVDSQELPPEVDSGETGTLMHELAEELADEKKKKKKKKKKGYREKKGRKEKSQEARTEVGKLLKMIAKLNSDCKERIKKLERKTKEMIELEFNLVSIFEARISTSTAVSMKRLTWITFIFLPLLFVASLFGMNINLFGDSQIQWWWYMVLGTAVFVLVLAAWACFKHYGAVETWYESLFRRVSENMPSIPFFRGKKGLTDEEEVGELLDKVKYS</sequence>
<dbReference type="PANTHER" id="PTHR24198:SF165">
    <property type="entry name" value="ANKYRIN REPEAT-CONTAINING PROTEIN-RELATED"/>
    <property type="match status" value="1"/>
</dbReference>
<feature type="compositionally biased region" description="Basic residues" evidence="9">
    <location>
        <begin position="772"/>
        <end position="789"/>
    </location>
</feature>
<dbReference type="SUPFAM" id="SSF144083">
    <property type="entry name" value="Magnesium transport protein CorA, transmembrane region"/>
    <property type="match status" value="1"/>
</dbReference>
<accession>A0ABR3GW94</accession>
<evidence type="ECO:0000256" key="3">
    <source>
        <dbReference type="ARBA" id="ARBA00022737"/>
    </source>
</evidence>
<keyword evidence="5 7" id="KW-0040">ANK repeat</keyword>
<feature type="repeat" description="ANK" evidence="7">
    <location>
        <begin position="388"/>
        <end position="420"/>
    </location>
</feature>
<feature type="coiled-coil region" evidence="8">
    <location>
        <begin position="669"/>
        <end position="696"/>
    </location>
</feature>
<dbReference type="Pfam" id="PF01544">
    <property type="entry name" value="CorA"/>
    <property type="match status" value="1"/>
</dbReference>
<feature type="repeat" description="ANK" evidence="7">
    <location>
        <begin position="114"/>
        <end position="146"/>
    </location>
</feature>
<dbReference type="InterPro" id="IPR036770">
    <property type="entry name" value="Ankyrin_rpt-contain_sf"/>
</dbReference>
<dbReference type="Gene3D" id="1.25.40.20">
    <property type="entry name" value="Ankyrin repeat-containing domain"/>
    <property type="match status" value="3"/>
</dbReference>
<feature type="repeat" description="ANK" evidence="7">
    <location>
        <begin position="289"/>
        <end position="321"/>
    </location>
</feature>
<evidence type="ECO:0000256" key="1">
    <source>
        <dbReference type="ARBA" id="ARBA00004141"/>
    </source>
</evidence>
<feature type="repeat" description="ANK" evidence="7">
    <location>
        <begin position="79"/>
        <end position="111"/>
    </location>
</feature>
<gene>
    <name evidence="11" type="ORF">Q9L58_000815</name>
</gene>
<evidence type="ECO:0000256" key="5">
    <source>
        <dbReference type="ARBA" id="ARBA00023043"/>
    </source>
</evidence>
<feature type="repeat" description="ANK" evidence="7">
    <location>
        <begin position="219"/>
        <end position="251"/>
    </location>
</feature>
<dbReference type="Pfam" id="PF12796">
    <property type="entry name" value="Ank_2"/>
    <property type="match status" value="5"/>
</dbReference>
<feature type="repeat" description="ANK" evidence="7">
    <location>
        <begin position="254"/>
        <end position="279"/>
    </location>
</feature>
<dbReference type="InterPro" id="IPR045863">
    <property type="entry name" value="CorA_TM1_TM2"/>
</dbReference>
<evidence type="ECO:0000256" key="4">
    <source>
        <dbReference type="ARBA" id="ARBA00022989"/>
    </source>
</evidence>
<evidence type="ECO:0000313" key="11">
    <source>
        <dbReference type="EMBL" id="KAL0639987.1"/>
    </source>
</evidence>
<evidence type="ECO:0000313" key="12">
    <source>
        <dbReference type="Proteomes" id="UP001447188"/>
    </source>
</evidence>
<evidence type="ECO:0000256" key="6">
    <source>
        <dbReference type="ARBA" id="ARBA00023136"/>
    </source>
</evidence>
<evidence type="ECO:0000256" key="8">
    <source>
        <dbReference type="SAM" id="Coils"/>
    </source>
</evidence>
<dbReference type="InterPro" id="IPR002523">
    <property type="entry name" value="MgTranspt_CorA/ZnTranspt_ZntB"/>
</dbReference>
<organism evidence="11 12">
    <name type="scientific">Discina gigas</name>
    <dbReference type="NCBI Taxonomy" id="1032678"/>
    <lineage>
        <taxon>Eukaryota</taxon>
        <taxon>Fungi</taxon>
        <taxon>Dikarya</taxon>
        <taxon>Ascomycota</taxon>
        <taxon>Pezizomycotina</taxon>
        <taxon>Pezizomycetes</taxon>
        <taxon>Pezizales</taxon>
        <taxon>Discinaceae</taxon>
        <taxon>Discina</taxon>
    </lineage>
</organism>
<comment type="caution">
    <text evidence="11">The sequence shown here is derived from an EMBL/GenBank/DDBJ whole genome shotgun (WGS) entry which is preliminary data.</text>
</comment>
<feature type="repeat" description="ANK" evidence="7">
    <location>
        <begin position="149"/>
        <end position="181"/>
    </location>
</feature>
<dbReference type="PROSITE" id="PS50088">
    <property type="entry name" value="ANK_REPEAT"/>
    <property type="match status" value="10"/>
</dbReference>
<dbReference type="Proteomes" id="UP001447188">
    <property type="component" value="Unassembled WGS sequence"/>
</dbReference>
<feature type="repeat" description="ANK" evidence="7">
    <location>
        <begin position="421"/>
        <end position="448"/>
    </location>
</feature>
<feature type="transmembrane region" description="Helical" evidence="10">
    <location>
        <begin position="884"/>
        <end position="905"/>
    </location>
</feature>
<feature type="repeat" description="ANK" evidence="7">
    <location>
        <begin position="324"/>
        <end position="356"/>
    </location>
</feature>
<dbReference type="PANTHER" id="PTHR24198">
    <property type="entry name" value="ANKYRIN REPEAT AND PROTEIN KINASE DOMAIN-CONTAINING PROTEIN"/>
    <property type="match status" value="1"/>
</dbReference>
<feature type="repeat" description="ANK" evidence="7">
    <location>
        <begin position="184"/>
        <end position="216"/>
    </location>
</feature>
<dbReference type="EMBL" id="JBBBZM010000006">
    <property type="protein sequence ID" value="KAL0639987.1"/>
    <property type="molecule type" value="Genomic_DNA"/>
</dbReference>
<dbReference type="PROSITE" id="PS50297">
    <property type="entry name" value="ANK_REP_REGION"/>
    <property type="match status" value="9"/>
</dbReference>
<keyword evidence="8" id="KW-0175">Coiled coil</keyword>
<dbReference type="SMART" id="SM00248">
    <property type="entry name" value="ANK"/>
    <property type="match status" value="11"/>
</dbReference>
<dbReference type="PRINTS" id="PR01415">
    <property type="entry name" value="ANKYRIN"/>
</dbReference>